<keyword evidence="2" id="KW-1185">Reference proteome</keyword>
<evidence type="ECO:0000313" key="1">
    <source>
        <dbReference type="EMBL" id="MBP2621599.1"/>
    </source>
</evidence>
<dbReference type="InterPro" id="IPR002514">
    <property type="entry name" value="Transposase_8"/>
</dbReference>
<evidence type="ECO:0000313" key="2">
    <source>
        <dbReference type="Proteomes" id="UP001519349"/>
    </source>
</evidence>
<gene>
    <name evidence="1" type="ORF">DHL47_09785</name>
</gene>
<evidence type="ECO:0008006" key="3">
    <source>
        <dbReference type="Google" id="ProtNLM"/>
    </source>
</evidence>
<dbReference type="InterPro" id="IPR010921">
    <property type="entry name" value="Trp_repressor/repl_initiator"/>
</dbReference>
<organism evidence="1 2">
    <name type="scientific">Streptococcus panodentis</name>
    <dbReference type="NCBI Taxonomy" id="1581472"/>
    <lineage>
        <taxon>Bacteria</taxon>
        <taxon>Bacillati</taxon>
        <taxon>Bacillota</taxon>
        <taxon>Bacilli</taxon>
        <taxon>Lactobacillales</taxon>
        <taxon>Streptococcaceae</taxon>
        <taxon>Streptococcus</taxon>
    </lineage>
</organism>
<dbReference type="EMBL" id="QFAY01000021">
    <property type="protein sequence ID" value="MBP2621599.1"/>
    <property type="molecule type" value="Genomic_DNA"/>
</dbReference>
<accession>A0ABS5AYD8</accession>
<comment type="caution">
    <text evidence="1">The sequence shown here is derived from an EMBL/GenBank/DDBJ whole genome shotgun (WGS) entry which is preliminary data.</text>
</comment>
<dbReference type="Proteomes" id="UP001519349">
    <property type="component" value="Unassembled WGS sequence"/>
</dbReference>
<protein>
    <recommendedName>
        <fullName evidence="3">Helix-turn-helix domain-containing protein</fullName>
    </recommendedName>
</protein>
<feature type="non-terminal residue" evidence="1">
    <location>
        <position position="44"/>
    </location>
</feature>
<sequence length="44" mass="5107">MSKRSQTSVEEKLKAVHLYLEQGRSIRTLARIFGVSDTTIRDWV</sequence>
<dbReference type="SUPFAM" id="SSF48295">
    <property type="entry name" value="TrpR-like"/>
    <property type="match status" value="1"/>
</dbReference>
<reference evidence="1 2" key="1">
    <citation type="submission" date="2018-05" db="EMBL/GenBank/DDBJ databases">
        <title>Draft genome sequence of Streptococcus panodentis CCUG 70867T.</title>
        <authorList>
            <person name="Salva-Serra F."/>
            <person name="Mendez V."/>
            <person name="Jaen-Luchoro D."/>
            <person name="Gonzales-Siles L."/>
            <person name="Karlsson R."/>
            <person name="Engstrom-Jakobsson H."/>
            <person name="Busquets A."/>
            <person name="Gomila M."/>
            <person name="Pineiro-Iglesias B."/>
            <person name="Bennasar-Figueras A."/>
            <person name="Seeger M."/>
            <person name="Moore E."/>
        </authorList>
    </citation>
    <scope>NUCLEOTIDE SEQUENCE [LARGE SCALE GENOMIC DNA]</scope>
    <source>
        <strain evidence="1 2">CCUG 70867</strain>
    </source>
</reference>
<proteinExistence type="predicted"/>
<dbReference type="Gene3D" id="1.10.10.60">
    <property type="entry name" value="Homeodomain-like"/>
    <property type="match status" value="1"/>
</dbReference>
<name>A0ABS5AYD8_9STRE</name>
<dbReference type="RefSeq" id="WP_209551727.1">
    <property type="nucleotide sequence ID" value="NZ_QFAY01000021.1"/>
</dbReference>
<dbReference type="Pfam" id="PF01527">
    <property type="entry name" value="HTH_Tnp_1"/>
    <property type="match status" value="1"/>
</dbReference>